<dbReference type="AlphaFoldDB" id="A0A285CJT5"/>
<dbReference type="OrthoDB" id="2941402at2"/>
<dbReference type="EMBL" id="OAOP01000002">
    <property type="protein sequence ID" value="SNX67854.1"/>
    <property type="molecule type" value="Genomic_DNA"/>
</dbReference>
<gene>
    <name evidence="2" type="ORF">SAMN05877753_10258</name>
</gene>
<feature type="transmembrane region" description="Helical" evidence="1">
    <location>
        <begin position="92"/>
        <end position="114"/>
    </location>
</feature>
<keyword evidence="1" id="KW-1133">Transmembrane helix</keyword>
<keyword evidence="1" id="KW-0812">Transmembrane</keyword>
<proteinExistence type="predicted"/>
<evidence type="ECO:0000256" key="1">
    <source>
        <dbReference type="SAM" id="Phobius"/>
    </source>
</evidence>
<keyword evidence="1" id="KW-0472">Membrane</keyword>
<dbReference type="Pfam" id="PF12438">
    <property type="entry name" value="DUF3679"/>
    <property type="match status" value="1"/>
</dbReference>
<evidence type="ECO:0000313" key="2">
    <source>
        <dbReference type="EMBL" id="SNX67854.1"/>
    </source>
</evidence>
<protein>
    <submittedName>
        <fullName evidence="2">Uncharacterized protein DUF3679</fullName>
    </submittedName>
</protein>
<dbReference type="Proteomes" id="UP000219546">
    <property type="component" value="Unassembled WGS sequence"/>
</dbReference>
<keyword evidence="3" id="KW-1185">Reference proteome</keyword>
<dbReference type="InterPro" id="IPR020534">
    <property type="entry name" value="Uncharacterised_YqxA"/>
</dbReference>
<organism evidence="2 3">
    <name type="scientific">Bacillus oleivorans</name>
    <dbReference type="NCBI Taxonomy" id="1448271"/>
    <lineage>
        <taxon>Bacteria</taxon>
        <taxon>Bacillati</taxon>
        <taxon>Bacillota</taxon>
        <taxon>Bacilli</taxon>
        <taxon>Bacillales</taxon>
        <taxon>Bacillaceae</taxon>
        <taxon>Bacillus</taxon>
    </lineage>
</organism>
<evidence type="ECO:0000313" key="3">
    <source>
        <dbReference type="Proteomes" id="UP000219546"/>
    </source>
</evidence>
<reference evidence="2 3" key="1">
    <citation type="submission" date="2017-08" db="EMBL/GenBank/DDBJ databases">
        <authorList>
            <person name="de Groot N.N."/>
        </authorList>
    </citation>
    <scope>NUCLEOTIDE SEQUENCE [LARGE SCALE GENOMIC DNA]</scope>
    <source>
        <strain evidence="2 3">JC228</strain>
    </source>
</reference>
<sequence length="115" mass="12712">MKRFILKVLTLVFILFFGVLIGMQYANEGMMKMRGYSDPSFEQPLSLQEAAPGEVEASFLGNTLSTHDLEVKQKQLEEVKSFNLFSQIGKGLAQFITGFIQGILSVFGGILSLVS</sequence>
<dbReference type="RefSeq" id="WP_097157271.1">
    <property type="nucleotide sequence ID" value="NZ_JBEPMQ010000013.1"/>
</dbReference>
<accession>A0A285CJT5</accession>
<name>A0A285CJT5_9BACI</name>